<protein>
    <submittedName>
        <fullName evidence="1">Uncharacterized protein</fullName>
    </submittedName>
</protein>
<keyword evidence="2" id="KW-1185">Reference proteome</keyword>
<evidence type="ECO:0000313" key="1">
    <source>
        <dbReference type="EMBL" id="AVX37839.1"/>
    </source>
</evidence>
<sequence>MTQEERIEALEQQVSEMKKQLTEIKQAVTHHQDSNQANFNDINAAISQAAKDISTFYSGRFYVHS</sequence>
<dbReference type="RefSeq" id="WP_108087605.1">
    <property type="nucleotide sequence ID" value="NZ_CP028487.1"/>
</dbReference>
<evidence type="ECO:0000313" key="2">
    <source>
        <dbReference type="Proteomes" id="UP000240908"/>
    </source>
</evidence>
<organism evidence="1 2">
    <name type="scientific">Yersinia massiliensis</name>
    <dbReference type="NCBI Taxonomy" id="419257"/>
    <lineage>
        <taxon>Bacteria</taxon>
        <taxon>Pseudomonadati</taxon>
        <taxon>Pseudomonadota</taxon>
        <taxon>Gammaproteobacteria</taxon>
        <taxon>Enterobacterales</taxon>
        <taxon>Yersiniaceae</taxon>
        <taxon>Yersinia</taxon>
    </lineage>
</organism>
<gene>
    <name evidence="1" type="ORF">DA391_09280</name>
</gene>
<proteinExistence type="predicted"/>
<accession>A0ABM6UST3</accession>
<name>A0ABM6UST3_9GAMM</name>
<dbReference type="EMBL" id="CP028487">
    <property type="protein sequence ID" value="AVX37839.1"/>
    <property type="molecule type" value="Genomic_DNA"/>
</dbReference>
<reference evidence="2" key="1">
    <citation type="journal article" date="2018" name="Genome Announc.">
        <title>First complete genome sequence of Yersinia massiliensis.</title>
        <authorList>
            <person name="Thomas M.C."/>
            <person name="Arling V."/>
            <person name="Goji N."/>
            <person name="Janzen T.W."/>
            <person name="Duceppe M.-O."/>
            <person name="Mathews A."/>
            <person name="Carrillo C."/>
            <person name="Amoako K."/>
        </authorList>
    </citation>
    <scope>NUCLEOTIDE SEQUENCE [LARGE SCALE GENOMIC DNA]</scope>
    <source>
        <strain evidence="2">GTA</strain>
    </source>
</reference>
<dbReference type="Proteomes" id="UP000240908">
    <property type="component" value="Chromosome"/>
</dbReference>